<reference evidence="3" key="1">
    <citation type="submission" date="2022-10" db="EMBL/GenBank/DDBJ databases">
        <authorList>
            <person name="Chen Y."/>
            <person name="Dougan E. K."/>
            <person name="Chan C."/>
            <person name="Rhodes N."/>
            <person name="Thang M."/>
        </authorList>
    </citation>
    <scope>NUCLEOTIDE SEQUENCE</scope>
</reference>
<evidence type="ECO:0000313" key="3">
    <source>
        <dbReference type="EMBL" id="CAI3973451.1"/>
    </source>
</evidence>
<dbReference type="PANTHER" id="PTHR21228">
    <property type="entry name" value="FAST LEU-RICH DOMAIN-CONTAINING"/>
    <property type="match status" value="1"/>
</dbReference>
<dbReference type="SUPFAM" id="SSF53335">
    <property type="entry name" value="S-adenosyl-L-methionine-dependent methyltransferases"/>
    <property type="match status" value="1"/>
</dbReference>
<dbReference type="GO" id="GO:0005759">
    <property type="term" value="C:mitochondrial matrix"/>
    <property type="evidence" value="ECO:0007669"/>
    <property type="project" value="TreeGrafter"/>
</dbReference>
<name>A0A9P1BKP9_9DINO</name>
<dbReference type="AlphaFoldDB" id="A0A9P1BKP9"/>
<dbReference type="Gene3D" id="3.40.50.150">
    <property type="entry name" value="Vaccinia Virus protein VP39"/>
    <property type="match status" value="2"/>
</dbReference>
<evidence type="ECO:0000313" key="6">
    <source>
        <dbReference type="Proteomes" id="UP001152797"/>
    </source>
</evidence>
<dbReference type="GO" id="GO:0035770">
    <property type="term" value="C:ribonucleoprotein granule"/>
    <property type="evidence" value="ECO:0007669"/>
    <property type="project" value="TreeGrafter"/>
</dbReference>
<proteinExistence type="predicted"/>
<dbReference type="GO" id="GO:0044528">
    <property type="term" value="P:regulation of mitochondrial mRNA stability"/>
    <property type="evidence" value="ECO:0007669"/>
    <property type="project" value="TreeGrafter"/>
</dbReference>
<protein>
    <submittedName>
        <fullName evidence="5">Ribosomal RNA small subunit methyltransferase C (16S rRNA m2G1207 methyltransferase) (rRNA (guanine-N(2)-)-methyltransferase RsmC)</fullName>
    </submittedName>
</protein>
<dbReference type="InterPro" id="IPR050870">
    <property type="entry name" value="FAST_kinase"/>
</dbReference>
<dbReference type="GO" id="GO:0008168">
    <property type="term" value="F:methyltransferase activity"/>
    <property type="evidence" value="ECO:0007669"/>
    <property type="project" value="UniProtKB-KW"/>
</dbReference>
<dbReference type="GO" id="GO:0000963">
    <property type="term" value="P:mitochondrial RNA processing"/>
    <property type="evidence" value="ECO:0007669"/>
    <property type="project" value="TreeGrafter"/>
</dbReference>
<dbReference type="EMBL" id="CAMXCT030000077">
    <property type="protein sequence ID" value="CAL4760763.1"/>
    <property type="molecule type" value="Genomic_DNA"/>
</dbReference>
<evidence type="ECO:0000259" key="1">
    <source>
        <dbReference type="Pfam" id="PF05175"/>
    </source>
</evidence>
<gene>
    <name evidence="3" type="ORF">C1SCF055_LOCUS1957</name>
</gene>
<dbReference type="PANTHER" id="PTHR21228:SF40">
    <property type="entry name" value="LD45607P"/>
    <property type="match status" value="1"/>
</dbReference>
<sequence length="928" mass="102467">MAWLNSEITWAANEGSEALLEIIGQKAERFNAINVATALHRLARCHRDGNKELAENEAFKSLVEKTSSVLRLSAMQCDAKAVSTIAHAAAGLGIRDVSVAAGVVAAASERLQDFDRQGVANLAWALAKMPKVKGRLKLAKELASRSHGLLSDFSPQELCNVLWALGKLGVRDNKLMSLASDTARGKLDAFTPQGLSMLAASYARVGIFNESLLEEIRSKAEAQLVKLNSRDAAQLVWSHAKFKLCNESFLEKICEHAAKLPLAEGNELLVSFLWSFGTLRWVPNPKLLKALVTQATAKAGSFGAHRSVRLLTALAKLAFLEQAVELGELTEALAANVQLLYPRMGAQEVGISAWALATLKPKGWRKMVRCLLRRAAEDEVLDDLNWWSAAHLEYAARVASKRKFGSLYLPRQEPEDRKEFLSSLTALCAEEVAQIRVDSKQFQEKPLKVAAELQPWKDMEPGASVLIFGAGRHIRPALQMAGFETTIWRRFASGSCGAKEWPEAAEKERFKAAAMRYPDSSESFEFALHAVATSLEEGAPLWVYGDVREGVLSTTRSIRGLFSLSAIHEDGDCRVISAIRTRRKAQDEFESWLRIESIDFGYGFQDWWSVPGLFAAGKVDVMSQYLLDTMLHVRDKIAASDGTWPLLDCKPCHVMDFASGTGVLAAGASKLLEVGRCLLLDADACALQAAGRNLPEASRILADGFRCDLPEEKFHLIISNPPVHNGHADDLSLLLELLREGPLLLEPGGEMWLVTQEHIPTGRLFQLALQENARLGKLERGGSRLMDLRSLYENVGMYPTSDGRFIVWRACLESRKRKSEQTQERVDVVHLMKIARMAEGGSTSEYELWVDFRMQRLQKPQSTWAVGCGKVSVSPAGALQSPKAPARVHCCRIRHCVAEPGEGRIAEPSPFPQEIRNWQMRSGVVTVT</sequence>
<keyword evidence="6" id="KW-1185">Reference proteome</keyword>
<dbReference type="OrthoDB" id="430205at2759"/>
<dbReference type="SUPFAM" id="SSF48371">
    <property type="entry name" value="ARM repeat"/>
    <property type="match status" value="1"/>
</dbReference>
<accession>A0A9P1BKP9</accession>
<dbReference type="InterPro" id="IPR029063">
    <property type="entry name" value="SAM-dependent_MTases_sf"/>
</dbReference>
<dbReference type="InterPro" id="IPR007848">
    <property type="entry name" value="Small_mtfrase_dom"/>
</dbReference>
<evidence type="ECO:0000259" key="2">
    <source>
        <dbReference type="Pfam" id="PF26188"/>
    </source>
</evidence>
<dbReference type="InterPro" id="IPR016024">
    <property type="entry name" value="ARM-type_fold"/>
</dbReference>
<organism evidence="3">
    <name type="scientific">Cladocopium goreaui</name>
    <dbReference type="NCBI Taxonomy" id="2562237"/>
    <lineage>
        <taxon>Eukaryota</taxon>
        <taxon>Sar</taxon>
        <taxon>Alveolata</taxon>
        <taxon>Dinophyceae</taxon>
        <taxon>Suessiales</taxon>
        <taxon>Symbiodiniaceae</taxon>
        <taxon>Cladocopium</taxon>
    </lineage>
</organism>
<evidence type="ECO:0000313" key="4">
    <source>
        <dbReference type="EMBL" id="CAL1126826.1"/>
    </source>
</evidence>
<keyword evidence="5" id="KW-0489">Methyltransferase</keyword>
<keyword evidence="5" id="KW-0808">Transferase</keyword>
<feature type="domain" description="Methyltransferase small" evidence="1">
    <location>
        <begin position="609"/>
        <end position="770"/>
    </location>
</feature>
<reference evidence="4" key="2">
    <citation type="submission" date="2024-04" db="EMBL/GenBank/DDBJ databases">
        <authorList>
            <person name="Chen Y."/>
            <person name="Shah S."/>
            <person name="Dougan E. K."/>
            <person name="Thang M."/>
            <person name="Chan C."/>
        </authorList>
    </citation>
    <scope>NUCLEOTIDE SEQUENCE [LARGE SCALE GENOMIC DNA]</scope>
</reference>
<comment type="caution">
    <text evidence="3">The sequence shown here is derived from an EMBL/GenBank/DDBJ whole genome shotgun (WGS) entry which is preliminary data.</text>
</comment>
<dbReference type="EMBL" id="CAMXCT010000077">
    <property type="protein sequence ID" value="CAI3973451.1"/>
    <property type="molecule type" value="Genomic_DNA"/>
</dbReference>
<dbReference type="GO" id="GO:0032259">
    <property type="term" value="P:methylation"/>
    <property type="evidence" value="ECO:0007669"/>
    <property type="project" value="UniProtKB-KW"/>
</dbReference>
<dbReference type="EMBL" id="CAMXCT020000077">
    <property type="protein sequence ID" value="CAL1126826.1"/>
    <property type="molecule type" value="Genomic_DNA"/>
</dbReference>
<dbReference type="Pfam" id="PF26188">
    <property type="entry name" value="RESC6"/>
    <property type="match status" value="1"/>
</dbReference>
<dbReference type="GO" id="GO:0003723">
    <property type="term" value="F:RNA binding"/>
    <property type="evidence" value="ECO:0007669"/>
    <property type="project" value="TreeGrafter"/>
</dbReference>
<dbReference type="InterPro" id="IPR058917">
    <property type="entry name" value="RESC6_dom"/>
</dbReference>
<evidence type="ECO:0000313" key="5">
    <source>
        <dbReference type="EMBL" id="CAL4760763.1"/>
    </source>
</evidence>
<dbReference type="Proteomes" id="UP001152797">
    <property type="component" value="Unassembled WGS sequence"/>
</dbReference>
<feature type="domain" description="RNA-editing substrate-binding complex 6 protein" evidence="2">
    <location>
        <begin position="77"/>
        <end position="320"/>
    </location>
</feature>
<dbReference type="Pfam" id="PF05175">
    <property type="entry name" value="MTS"/>
    <property type="match status" value="1"/>
</dbReference>